<evidence type="ECO:0000256" key="5">
    <source>
        <dbReference type="ARBA" id="ARBA00022840"/>
    </source>
</evidence>
<gene>
    <name evidence="10" type="ORF">KC01_LOCUS38084</name>
</gene>
<dbReference type="GO" id="GO:0005739">
    <property type="term" value="C:mitochondrion"/>
    <property type="evidence" value="ECO:0007669"/>
    <property type="project" value="TreeGrafter"/>
</dbReference>
<dbReference type="Gene3D" id="1.10.730.10">
    <property type="entry name" value="Isoleucyl-tRNA Synthetase, Domain 1"/>
    <property type="match status" value="1"/>
</dbReference>
<dbReference type="Proteomes" id="UP001497482">
    <property type="component" value="Chromosome 7"/>
</dbReference>
<keyword evidence="7" id="KW-0030">Aminoacyl-tRNA synthetase</keyword>
<evidence type="ECO:0000259" key="9">
    <source>
        <dbReference type="Pfam" id="PF08264"/>
    </source>
</evidence>
<evidence type="ECO:0000256" key="4">
    <source>
        <dbReference type="ARBA" id="ARBA00022741"/>
    </source>
</evidence>
<evidence type="ECO:0000256" key="7">
    <source>
        <dbReference type="ARBA" id="ARBA00023146"/>
    </source>
</evidence>
<accession>A0AAV2MEE7</accession>
<evidence type="ECO:0000313" key="10">
    <source>
        <dbReference type="EMBL" id="CAL1611692.1"/>
    </source>
</evidence>
<name>A0AAV2MEE7_KNICA</name>
<dbReference type="GO" id="GO:0005524">
    <property type="term" value="F:ATP binding"/>
    <property type="evidence" value="ECO:0007669"/>
    <property type="project" value="UniProtKB-KW"/>
</dbReference>
<dbReference type="Pfam" id="PF08264">
    <property type="entry name" value="Anticodon_1"/>
    <property type="match status" value="1"/>
</dbReference>
<dbReference type="GO" id="GO:0006429">
    <property type="term" value="P:leucyl-tRNA aminoacylation"/>
    <property type="evidence" value="ECO:0007669"/>
    <property type="project" value="InterPro"/>
</dbReference>
<dbReference type="InterPro" id="IPR002302">
    <property type="entry name" value="Leu-tRNA-ligase"/>
</dbReference>
<evidence type="ECO:0000256" key="2">
    <source>
        <dbReference type="ARBA" id="ARBA00013164"/>
    </source>
</evidence>
<dbReference type="PANTHER" id="PTHR43740:SF2">
    <property type="entry name" value="LEUCINE--TRNA LIGASE, MITOCHONDRIAL"/>
    <property type="match status" value="1"/>
</dbReference>
<comment type="catalytic activity">
    <reaction evidence="8">
        <text>tRNA(Leu) + L-leucine + ATP = L-leucyl-tRNA(Leu) + AMP + diphosphate</text>
        <dbReference type="Rhea" id="RHEA:11688"/>
        <dbReference type="Rhea" id="RHEA-COMP:9613"/>
        <dbReference type="Rhea" id="RHEA-COMP:9622"/>
        <dbReference type="ChEBI" id="CHEBI:30616"/>
        <dbReference type="ChEBI" id="CHEBI:33019"/>
        <dbReference type="ChEBI" id="CHEBI:57427"/>
        <dbReference type="ChEBI" id="CHEBI:78442"/>
        <dbReference type="ChEBI" id="CHEBI:78494"/>
        <dbReference type="ChEBI" id="CHEBI:456215"/>
        <dbReference type="EC" id="6.1.1.4"/>
    </reaction>
</comment>
<feature type="domain" description="Methionyl/Valyl/Leucyl/Isoleucyl-tRNA synthetase anticodon-binding" evidence="9">
    <location>
        <begin position="131"/>
        <end position="188"/>
    </location>
</feature>
<reference evidence="10 11" key="1">
    <citation type="submission" date="2024-04" db="EMBL/GenBank/DDBJ databases">
        <authorList>
            <person name="Waldvogel A.-M."/>
            <person name="Schoenle A."/>
        </authorList>
    </citation>
    <scope>NUCLEOTIDE SEQUENCE [LARGE SCALE GENOMIC DNA]</scope>
</reference>
<dbReference type="EMBL" id="OZ035829">
    <property type="protein sequence ID" value="CAL1611692.1"/>
    <property type="molecule type" value="Genomic_DNA"/>
</dbReference>
<keyword evidence="4" id="KW-0547">Nucleotide-binding</keyword>
<evidence type="ECO:0000256" key="8">
    <source>
        <dbReference type="ARBA" id="ARBA00047469"/>
    </source>
</evidence>
<proteinExistence type="inferred from homology"/>
<dbReference type="AlphaFoldDB" id="A0AAV2MEE7"/>
<keyword evidence="3" id="KW-0436">Ligase</keyword>
<keyword evidence="6" id="KW-0648">Protein biosynthesis</keyword>
<comment type="similarity">
    <text evidence="1">Belongs to the class-I aminoacyl-tRNA synthetase family.</text>
</comment>
<keyword evidence="5" id="KW-0067">ATP-binding</keyword>
<sequence length="255" mass="28312">MRSLHTLYSSTQYSSTQYSSTLYSSTLYSSTQYSSTQYSSTQYSSTLYSSTLYSSTQYSSTQYSNTLYSSTQYSSTLYSSTQYSSTQYSSMLYSSTQYSTTHYSTISRLMGLSNALSASSPPLLSHSVEFEEALSALVLMTAPLAPHLCSELWAGLCALQNPLMPSLRAGHVLEQPWPTVDPEHLEEPDFVELTVLVDNHGCGRVMVPRAVSKDLDAVKRLVVNSEVGQKHLHQKTIKRAILSPRTALINILTHQ</sequence>
<evidence type="ECO:0000256" key="1">
    <source>
        <dbReference type="ARBA" id="ARBA00005594"/>
    </source>
</evidence>
<dbReference type="InterPro" id="IPR013155">
    <property type="entry name" value="M/V/L/I-tRNA-synth_anticd-bd"/>
</dbReference>
<dbReference type="SUPFAM" id="SSF47323">
    <property type="entry name" value="Anticodon-binding domain of a subclass of class I aminoacyl-tRNA synthetases"/>
    <property type="match status" value="1"/>
</dbReference>
<keyword evidence="11" id="KW-1185">Reference proteome</keyword>
<dbReference type="InterPro" id="IPR009080">
    <property type="entry name" value="tRNAsynth_Ia_anticodon-bd"/>
</dbReference>
<protein>
    <recommendedName>
        <fullName evidence="2">leucine--tRNA ligase</fullName>
        <ecNumber evidence="2">6.1.1.4</ecNumber>
    </recommendedName>
</protein>
<evidence type="ECO:0000313" key="11">
    <source>
        <dbReference type="Proteomes" id="UP001497482"/>
    </source>
</evidence>
<dbReference type="GO" id="GO:0004823">
    <property type="term" value="F:leucine-tRNA ligase activity"/>
    <property type="evidence" value="ECO:0007669"/>
    <property type="project" value="UniProtKB-EC"/>
</dbReference>
<evidence type="ECO:0000256" key="6">
    <source>
        <dbReference type="ARBA" id="ARBA00022917"/>
    </source>
</evidence>
<dbReference type="PANTHER" id="PTHR43740">
    <property type="entry name" value="LEUCYL-TRNA SYNTHETASE"/>
    <property type="match status" value="1"/>
</dbReference>
<dbReference type="EC" id="6.1.1.4" evidence="2"/>
<dbReference type="GO" id="GO:0032543">
    <property type="term" value="P:mitochondrial translation"/>
    <property type="evidence" value="ECO:0007669"/>
    <property type="project" value="TreeGrafter"/>
</dbReference>
<evidence type="ECO:0000256" key="3">
    <source>
        <dbReference type="ARBA" id="ARBA00022598"/>
    </source>
</evidence>
<organism evidence="10 11">
    <name type="scientific">Knipowitschia caucasica</name>
    <name type="common">Caucasian dwarf goby</name>
    <name type="synonym">Pomatoschistus caucasicus</name>
    <dbReference type="NCBI Taxonomy" id="637954"/>
    <lineage>
        <taxon>Eukaryota</taxon>
        <taxon>Metazoa</taxon>
        <taxon>Chordata</taxon>
        <taxon>Craniata</taxon>
        <taxon>Vertebrata</taxon>
        <taxon>Euteleostomi</taxon>
        <taxon>Actinopterygii</taxon>
        <taxon>Neopterygii</taxon>
        <taxon>Teleostei</taxon>
        <taxon>Neoteleostei</taxon>
        <taxon>Acanthomorphata</taxon>
        <taxon>Gobiaria</taxon>
        <taxon>Gobiiformes</taxon>
        <taxon>Gobioidei</taxon>
        <taxon>Gobiidae</taxon>
        <taxon>Gobiinae</taxon>
        <taxon>Knipowitschia</taxon>
    </lineage>
</organism>